<evidence type="ECO:0000259" key="2">
    <source>
        <dbReference type="Pfam" id="PF00144"/>
    </source>
</evidence>
<reference evidence="3" key="1">
    <citation type="submission" date="2023-07" db="EMBL/GenBank/DDBJ databases">
        <authorList>
            <consortium name="CYATHOMIX"/>
        </authorList>
    </citation>
    <scope>NUCLEOTIDE SEQUENCE</scope>
    <source>
        <strain evidence="3">N/A</strain>
    </source>
</reference>
<name>A0AA36H217_CYLNA</name>
<feature type="transmembrane region" description="Helical" evidence="1">
    <location>
        <begin position="20"/>
        <end position="38"/>
    </location>
</feature>
<gene>
    <name evidence="3" type="ORF">CYNAS_LOCUS14609</name>
</gene>
<sequence length="452" mass="50535">MGLLCYAASLYRTVQLKSCFCMGLLRYAVFVGVAAFLISCGMDTLHSNHPIHFGGEVDSSYEAVRKVFEQNFIDGLEPEGASFAVYVKGQKVVDLWGGYADIQAARTWKEDTISVVFSTTKAVAAFCIALLADRGRLRYDDLVSKHWPGFAKNGKGNITVEWVMSHMSGLHYFNEPITKKIATEHNLMRELIENEAPKLPPGTNFSYHALTYGWLVDQIVRHTDKKKRGIGQFLREEITEPNGIDFHIGLNLSEEYRVARIAPIKTLERLKEIFRKFRSAFMFLKYSFADKKSSVNKAVSNPSWITVSPHCCTTNDPEQHAIEQAAWLGVGNARSLAKLFDLFFNKRLIGAKMLSLLKKPVVNGTNYVQKDVAFGHGFMYHPPVVSEGNPLIGHAGYGCQEVNFDTTNNIAISYISNGLKWVCVPADLVQDATKDISSNAEDWIGEIGGWQI</sequence>
<dbReference type="PANTHER" id="PTHR43319:SF2">
    <property type="entry name" value="BETA-LACTAMASE-RELATED DOMAIN-CONTAINING PROTEIN"/>
    <property type="match status" value="1"/>
</dbReference>
<proteinExistence type="predicted"/>
<dbReference type="AlphaFoldDB" id="A0AA36H217"/>
<keyword evidence="1" id="KW-0812">Transmembrane</keyword>
<dbReference type="EMBL" id="CATQJL010000305">
    <property type="protein sequence ID" value="CAJ0602626.1"/>
    <property type="molecule type" value="Genomic_DNA"/>
</dbReference>
<keyword evidence="1" id="KW-1133">Transmembrane helix</keyword>
<dbReference type="SUPFAM" id="SSF56601">
    <property type="entry name" value="beta-lactamase/transpeptidase-like"/>
    <property type="match status" value="1"/>
</dbReference>
<organism evidence="3 4">
    <name type="scientific">Cylicocyclus nassatus</name>
    <name type="common">Nematode worm</name>
    <dbReference type="NCBI Taxonomy" id="53992"/>
    <lineage>
        <taxon>Eukaryota</taxon>
        <taxon>Metazoa</taxon>
        <taxon>Ecdysozoa</taxon>
        <taxon>Nematoda</taxon>
        <taxon>Chromadorea</taxon>
        <taxon>Rhabditida</taxon>
        <taxon>Rhabditina</taxon>
        <taxon>Rhabditomorpha</taxon>
        <taxon>Strongyloidea</taxon>
        <taxon>Strongylidae</taxon>
        <taxon>Cylicocyclus</taxon>
    </lineage>
</organism>
<evidence type="ECO:0000256" key="1">
    <source>
        <dbReference type="SAM" id="Phobius"/>
    </source>
</evidence>
<evidence type="ECO:0000313" key="4">
    <source>
        <dbReference type="Proteomes" id="UP001176961"/>
    </source>
</evidence>
<keyword evidence="4" id="KW-1185">Reference proteome</keyword>
<feature type="domain" description="Beta-lactamase-related" evidence="2">
    <location>
        <begin position="71"/>
        <end position="421"/>
    </location>
</feature>
<comment type="caution">
    <text evidence="3">The sequence shown here is derived from an EMBL/GenBank/DDBJ whole genome shotgun (WGS) entry which is preliminary data.</text>
</comment>
<keyword evidence="1" id="KW-0472">Membrane</keyword>
<evidence type="ECO:0000313" key="3">
    <source>
        <dbReference type="EMBL" id="CAJ0602626.1"/>
    </source>
</evidence>
<dbReference type="Gene3D" id="3.40.710.10">
    <property type="entry name" value="DD-peptidase/beta-lactamase superfamily"/>
    <property type="match status" value="1"/>
</dbReference>
<dbReference type="InterPro" id="IPR012338">
    <property type="entry name" value="Beta-lactam/transpept-like"/>
</dbReference>
<dbReference type="Proteomes" id="UP001176961">
    <property type="component" value="Unassembled WGS sequence"/>
</dbReference>
<protein>
    <recommendedName>
        <fullName evidence="2">Beta-lactamase-related domain-containing protein</fullName>
    </recommendedName>
</protein>
<dbReference type="Pfam" id="PF00144">
    <property type="entry name" value="Beta-lactamase"/>
    <property type="match status" value="1"/>
</dbReference>
<dbReference type="PANTHER" id="PTHR43319">
    <property type="entry name" value="BETA-LACTAMASE-RELATED"/>
    <property type="match status" value="1"/>
</dbReference>
<dbReference type="InterPro" id="IPR001466">
    <property type="entry name" value="Beta-lactam-related"/>
</dbReference>
<accession>A0AA36H217</accession>
<dbReference type="InterPro" id="IPR052907">
    <property type="entry name" value="Beta-lactamase/esterase"/>
</dbReference>